<dbReference type="PROSITE" id="PS00633">
    <property type="entry name" value="BROMODOMAIN_1"/>
    <property type="match status" value="1"/>
</dbReference>
<feature type="region of interest" description="Disordered" evidence="3">
    <location>
        <begin position="244"/>
        <end position="263"/>
    </location>
</feature>
<dbReference type="Pfam" id="PF00439">
    <property type="entry name" value="Bromodomain"/>
    <property type="match status" value="1"/>
</dbReference>
<feature type="region of interest" description="Disordered" evidence="3">
    <location>
        <begin position="760"/>
        <end position="876"/>
    </location>
</feature>
<feature type="region of interest" description="Disordered" evidence="3">
    <location>
        <begin position="330"/>
        <end position="364"/>
    </location>
</feature>
<dbReference type="GO" id="GO:0006357">
    <property type="term" value="P:regulation of transcription by RNA polymerase II"/>
    <property type="evidence" value="ECO:0007669"/>
    <property type="project" value="TreeGrafter"/>
</dbReference>
<feature type="compositionally biased region" description="Polar residues" evidence="3">
    <location>
        <begin position="339"/>
        <end position="348"/>
    </location>
</feature>
<evidence type="ECO:0000256" key="2">
    <source>
        <dbReference type="PROSITE-ProRule" id="PRU00035"/>
    </source>
</evidence>
<keyword evidence="1 2" id="KW-0103">Bromodomain</keyword>
<dbReference type="InterPro" id="IPR018359">
    <property type="entry name" value="Bromodomain_CS"/>
</dbReference>
<feature type="domain" description="Bromo" evidence="4">
    <location>
        <begin position="128"/>
        <end position="198"/>
    </location>
</feature>
<gene>
    <name evidence="5" type="ORF">A0H81_10152</name>
</gene>
<dbReference type="AlphaFoldDB" id="A0A1C7LYU4"/>
<feature type="compositionally biased region" description="Low complexity" evidence="3">
    <location>
        <begin position="251"/>
        <end position="261"/>
    </location>
</feature>
<evidence type="ECO:0000256" key="3">
    <source>
        <dbReference type="SAM" id="MobiDB-lite"/>
    </source>
</evidence>
<evidence type="ECO:0000256" key="1">
    <source>
        <dbReference type="ARBA" id="ARBA00023117"/>
    </source>
</evidence>
<keyword evidence="6" id="KW-1185">Reference proteome</keyword>
<dbReference type="SUPFAM" id="SSF47370">
    <property type="entry name" value="Bromodomain"/>
    <property type="match status" value="1"/>
</dbReference>
<feature type="compositionally biased region" description="Pro residues" evidence="3">
    <location>
        <begin position="760"/>
        <end position="788"/>
    </location>
</feature>
<dbReference type="Proteomes" id="UP000092993">
    <property type="component" value="Unassembled WGS sequence"/>
</dbReference>
<dbReference type="GO" id="GO:0046695">
    <property type="term" value="C:SLIK (SAGA-like) complex"/>
    <property type="evidence" value="ECO:0007669"/>
    <property type="project" value="InterPro"/>
</dbReference>
<dbReference type="Gene3D" id="1.20.920.10">
    <property type="entry name" value="Bromodomain-like"/>
    <property type="match status" value="1"/>
</dbReference>
<comment type="caution">
    <text evidence="5">The sequence shown here is derived from an EMBL/GenBank/DDBJ whole genome shotgun (WGS) entry which is preliminary data.</text>
</comment>
<dbReference type="STRING" id="5627.A0A1C7LYU4"/>
<dbReference type="GO" id="GO:0000124">
    <property type="term" value="C:SAGA complex"/>
    <property type="evidence" value="ECO:0007669"/>
    <property type="project" value="InterPro"/>
</dbReference>
<sequence length="876" mass="95971">VLNPHPDIVSCAVVSLVVVRTLACIQELERTFRGIGISRHSKRSSEPHLVPLHQDTSHPSLSDGERMNNLLRTLTGSHLKSALPEADLKLLLSAVKESRRQSSDASKLSDAFYDSLEGLLVDLRAVTLDNHDAEAFLKPVSKTEVPDYHDVIANPMDLQTMLKKVKQKQYKSKKEFKDDLDLIWSNCFTYNATENHPLRQCARRLKDKAEKLLKNITDYKERADPAIPGEVPLRVVPKVNGITVNGHGRSHPPSSLRSPSPVKQGVAYPVASKKVRRDVPFSDSPAIHRTQSGMSTFVKLDRELDSVFTTSVSDNERASSSLKDQLIEYAPLEEDGDSGRSTPETSLKTVDGEIGGKRKLNGSIDDRPRKRVRMQPPAEKDVVDLWWDAMRSDELLGNGLPTLIHSSSEEMSSAAPLTAINDRPREAPRRRKKKKKSVASPKTLLLHMNNNIRMLRRVRTTHAKFAALNQSLEESGGSIQPQDLPADEVEDVLDERPWKPVGSGIEMGAENADGCLHWMGSKVLEHAGFQGTSKVALDVLASVTSEYMLNVGRTIRFLSDKYGNSMSAEEIILHTLFDSGITRIYDLERYIKDDVIRYGGRLAELEKKLANSYREATTEEAWDDEAIFRNEGDEEEEGEFVMGNFAESFGEDFLGLRELGIASEFGLSSLTIPKKLLKGKNKEGLKEGPSMYCQAFGTACTIPTTTSLHTPRLEDDRRPDRSAQAILPATYIRAFYVDRSTTGCQCTRCNLPARHPTRACPPPFHPPSAPATDPDAPPLVLPDDPPPVSHAKVGPLGQILKTSPTAGVSKKKNKGKAPAAALKGPSDGDPPLDPPAPMGAQGGADSQKKGKGTAGPSGKKKAKAPETLPPVIAASA</sequence>
<dbReference type="InterPro" id="IPR036427">
    <property type="entry name" value="Bromodomain-like_sf"/>
</dbReference>
<dbReference type="OMA" id="FVMGGFT"/>
<dbReference type="SMART" id="SM00297">
    <property type="entry name" value="BROMO"/>
    <property type="match status" value="1"/>
</dbReference>
<dbReference type="PROSITE" id="PS50014">
    <property type="entry name" value="BROMODOMAIN_2"/>
    <property type="match status" value="1"/>
</dbReference>
<dbReference type="GO" id="GO:0006325">
    <property type="term" value="P:chromatin organization"/>
    <property type="evidence" value="ECO:0007669"/>
    <property type="project" value="UniProtKB-ARBA"/>
</dbReference>
<feature type="region of interest" description="Disordered" evidence="3">
    <location>
        <begin position="43"/>
        <end position="65"/>
    </location>
</feature>
<dbReference type="InterPro" id="IPR037782">
    <property type="entry name" value="Spt7"/>
</dbReference>
<accession>A0A1C7LYU4</accession>
<dbReference type="InterPro" id="IPR009072">
    <property type="entry name" value="Histone-fold"/>
</dbReference>
<dbReference type="PANTHER" id="PTHR47343:SF1">
    <property type="entry name" value="TRANSCRIPTIONAL ACTIVATOR SPT7"/>
    <property type="match status" value="1"/>
</dbReference>
<dbReference type="InterPro" id="IPR001487">
    <property type="entry name" value="Bromodomain"/>
</dbReference>
<evidence type="ECO:0000259" key="4">
    <source>
        <dbReference type="PROSITE" id="PS50014"/>
    </source>
</evidence>
<feature type="region of interest" description="Disordered" evidence="3">
    <location>
        <begin position="407"/>
        <end position="440"/>
    </location>
</feature>
<dbReference type="CDD" id="cd22927">
    <property type="entry name" value="HFD_SPT7"/>
    <property type="match status" value="1"/>
</dbReference>
<evidence type="ECO:0000313" key="5">
    <source>
        <dbReference type="EMBL" id="OBZ69870.1"/>
    </source>
</evidence>
<reference evidence="5 6" key="1">
    <citation type="submission" date="2016-03" db="EMBL/GenBank/DDBJ databases">
        <title>Whole genome sequencing of Grifola frondosa 9006-11.</title>
        <authorList>
            <person name="Min B."/>
            <person name="Park H."/>
            <person name="Kim J.-G."/>
            <person name="Cho H."/>
            <person name="Oh Y.-L."/>
            <person name="Kong W.-S."/>
            <person name="Choi I.-G."/>
        </authorList>
    </citation>
    <scope>NUCLEOTIDE SEQUENCE [LARGE SCALE GENOMIC DNA]</scope>
    <source>
        <strain evidence="5 6">9006-11</strain>
    </source>
</reference>
<organism evidence="5 6">
    <name type="scientific">Grifola frondosa</name>
    <name type="common">Maitake</name>
    <name type="synonym">Polyporus frondosus</name>
    <dbReference type="NCBI Taxonomy" id="5627"/>
    <lineage>
        <taxon>Eukaryota</taxon>
        <taxon>Fungi</taxon>
        <taxon>Dikarya</taxon>
        <taxon>Basidiomycota</taxon>
        <taxon>Agaricomycotina</taxon>
        <taxon>Agaricomycetes</taxon>
        <taxon>Polyporales</taxon>
        <taxon>Grifolaceae</taxon>
        <taxon>Grifola</taxon>
    </lineage>
</organism>
<dbReference type="GO" id="GO:0046982">
    <property type="term" value="F:protein heterodimerization activity"/>
    <property type="evidence" value="ECO:0007669"/>
    <property type="project" value="InterPro"/>
</dbReference>
<dbReference type="OrthoDB" id="21449at2759"/>
<dbReference type="PANTHER" id="PTHR47343">
    <property type="entry name" value="TRANSCRIPTIONAL ACTIVATOR SPT7"/>
    <property type="match status" value="1"/>
</dbReference>
<dbReference type="PRINTS" id="PR00503">
    <property type="entry name" value="BROMODOMAIN"/>
</dbReference>
<dbReference type="Gene3D" id="1.10.20.10">
    <property type="entry name" value="Histone, subunit A"/>
    <property type="match status" value="1"/>
</dbReference>
<evidence type="ECO:0000313" key="6">
    <source>
        <dbReference type="Proteomes" id="UP000092993"/>
    </source>
</evidence>
<feature type="compositionally biased region" description="Basic residues" evidence="3">
    <location>
        <begin position="428"/>
        <end position="437"/>
    </location>
</feature>
<protein>
    <recommendedName>
        <fullName evidence="4">Bromo domain-containing protein</fullName>
    </recommendedName>
</protein>
<name>A0A1C7LYU4_GRIFR</name>
<proteinExistence type="predicted"/>
<feature type="compositionally biased region" description="Low complexity" evidence="3">
    <location>
        <begin position="816"/>
        <end position="829"/>
    </location>
</feature>
<dbReference type="EMBL" id="LUGG01000015">
    <property type="protein sequence ID" value="OBZ69870.1"/>
    <property type="molecule type" value="Genomic_DNA"/>
</dbReference>
<feature type="non-terminal residue" evidence="5">
    <location>
        <position position="1"/>
    </location>
</feature>
<dbReference type="GO" id="GO:0005198">
    <property type="term" value="F:structural molecule activity"/>
    <property type="evidence" value="ECO:0007669"/>
    <property type="project" value="TreeGrafter"/>
</dbReference>